<organism evidence="3">
    <name type="scientific">marine metagenome</name>
    <dbReference type="NCBI Taxonomy" id="408172"/>
    <lineage>
        <taxon>unclassified sequences</taxon>
        <taxon>metagenomes</taxon>
        <taxon>ecological metagenomes</taxon>
    </lineage>
</organism>
<accession>A0A381Z4S4</accession>
<gene>
    <name evidence="3" type="ORF">METZ01_LOCUS137074</name>
</gene>
<feature type="domain" description="NAD-dependent epimerase/dehydratase" evidence="2">
    <location>
        <begin position="6"/>
        <end position="226"/>
    </location>
</feature>
<name>A0A381Z4S4_9ZZZZ</name>
<proteinExistence type="inferred from homology"/>
<dbReference type="SUPFAM" id="SSF51735">
    <property type="entry name" value="NAD(P)-binding Rossmann-fold domains"/>
    <property type="match status" value="1"/>
</dbReference>
<dbReference type="Pfam" id="PF01370">
    <property type="entry name" value="Epimerase"/>
    <property type="match status" value="1"/>
</dbReference>
<sequence length="294" mass="33262">MKKERILVTGGSGNLGRTLIPKLVSDGFDCISISRKSDRIGSVNNIKCDITNFQKVNSVINQFKPNIIIHLAGLTGNLECETNPKQAFSSNVFGTLNILEASVKLRPKIIFSSTREVYGFTKIAADENYPLKPVNNNGITKMISEYLIKNFHSMYNIPYVILRFPNCYGENYTKRGLSSLFKKAIRDKKIKIFGGSQTLDLLHFNDATDAIIKSIFYNKTEIFNIGSGKSQRLISIINKLKRVLNKDIDCDFLPIRSFEDGSCKLNINKAEKNLKFKASIKLDDFLRHMVSKWS</sequence>
<protein>
    <recommendedName>
        <fullName evidence="2">NAD-dependent epimerase/dehydratase domain-containing protein</fullName>
    </recommendedName>
</protein>
<evidence type="ECO:0000313" key="3">
    <source>
        <dbReference type="EMBL" id="SVA84220.1"/>
    </source>
</evidence>
<comment type="similarity">
    <text evidence="1">Belongs to the NAD(P)-dependent epimerase/dehydratase family.</text>
</comment>
<reference evidence="3" key="1">
    <citation type="submission" date="2018-05" db="EMBL/GenBank/DDBJ databases">
        <authorList>
            <person name="Lanie J.A."/>
            <person name="Ng W.-L."/>
            <person name="Kazmierczak K.M."/>
            <person name="Andrzejewski T.M."/>
            <person name="Davidsen T.M."/>
            <person name="Wayne K.J."/>
            <person name="Tettelin H."/>
            <person name="Glass J.I."/>
            <person name="Rusch D."/>
            <person name="Podicherti R."/>
            <person name="Tsui H.-C.T."/>
            <person name="Winkler M.E."/>
        </authorList>
    </citation>
    <scope>NUCLEOTIDE SEQUENCE</scope>
</reference>
<dbReference type="InterPro" id="IPR001509">
    <property type="entry name" value="Epimerase_deHydtase"/>
</dbReference>
<evidence type="ECO:0000259" key="2">
    <source>
        <dbReference type="Pfam" id="PF01370"/>
    </source>
</evidence>
<dbReference type="InterPro" id="IPR036291">
    <property type="entry name" value="NAD(P)-bd_dom_sf"/>
</dbReference>
<dbReference type="Gene3D" id="3.40.50.720">
    <property type="entry name" value="NAD(P)-binding Rossmann-like Domain"/>
    <property type="match status" value="1"/>
</dbReference>
<dbReference type="PANTHER" id="PTHR43000">
    <property type="entry name" value="DTDP-D-GLUCOSE 4,6-DEHYDRATASE-RELATED"/>
    <property type="match status" value="1"/>
</dbReference>
<dbReference type="AlphaFoldDB" id="A0A381Z4S4"/>
<evidence type="ECO:0000256" key="1">
    <source>
        <dbReference type="ARBA" id="ARBA00007637"/>
    </source>
</evidence>
<dbReference type="EMBL" id="UINC01019939">
    <property type="protein sequence ID" value="SVA84220.1"/>
    <property type="molecule type" value="Genomic_DNA"/>
</dbReference>